<dbReference type="GO" id="GO:0006596">
    <property type="term" value="P:polyamine biosynthetic process"/>
    <property type="evidence" value="ECO:0007669"/>
    <property type="project" value="UniProtKB-UniRule"/>
</dbReference>
<keyword evidence="2 4" id="KW-0808">Transferase</keyword>
<comment type="similarity">
    <text evidence="1">Belongs to the spermidine/spermine synthase family.</text>
</comment>
<evidence type="ECO:0000313" key="6">
    <source>
        <dbReference type="EMBL" id="SMB25338.1"/>
    </source>
</evidence>
<dbReference type="GO" id="GO:0016740">
    <property type="term" value="F:transferase activity"/>
    <property type="evidence" value="ECO:0007669"/>
    <property type="project" value="UniProtKB-UniRule"/>
</dbReference>
<gene>
    <name evidence="6" type="ORF">SDENCHOL_11255</name>
</gene>
<evidence type="ECO:0000256" key="4">
    <source>
        <dbReference type="PROSITE-ProRule" id="PRU00354"/>
    </source>
</evidence>
<evidence type="ECO:0000259" key="5">
    <source>
        <dbReference type="PROSITE" id="PS51006"/>
    </source>
</evidence>
<reference evidence="6" key="1">
    <citation type="submission" date="2017-03" db="EMBL/GenBank/DDBJ databases">
        <authorList>
            <consortium name="AG Boll"/>
        </authorList>
    </citation>
    <scope>NUCLEOTIDE SEQUENCE [LARGE SCALE GENOMIC DNA]</scope>
    <source>
        <strain evidence="6">Chol</strain>
    </source>
</reference>
<dbReference type="PANTHER" id="PTHR43317:SF1">
    <property type="entry name" value="THERMOSPERMINE SYNTHASE ACAULIS5"/>
    <property type="match status" value="1"/>
</dbReference>
<sequence>MSALDHPIEISEKAGVRYLHFGSDWVQGAMRIRRPFALELAYTREMMAALLLRTEPAWPRRVLLIGLGAGSLAKFIYRNLPETCTTVVEIDERIVPIAQQYFSLPVDPQRLKLRIADGLEFIQQTRGRYDAIFVDGYNAAGRAGKLDSLEFHAACRSRLSERGLAISNLLGRSRGFHAAIERLRKAYAGRAMVFPSLDSGNAIAFAATGEPLTVTTEEMRERAHTLKSTTGLDLRSTISRLEQNQLLIGGSLVL</sequence>
<protein>
    <submittedName>
        <fullName evidence="6">Spermidine synthase</fullName>
    </submittedName>
</protein>
<feature type="active site" description="Proton acceptor" evidence="4">
    <location>
        <position position="135"/>
    </location>
</feature>
<dbReference type="Gene3D" id="3.40.50.150">
    <property type="entry name" value="Vaccinia Virus protein VP39"/>
    <property type="match status" value="1"/>
</dbReference>
<accession>A0A7Z7MV08</accession>
<dbReference type="RefSeq" id="WP_197706861.1">
    <property type="nucleotide sequence ID" value="NZ_LT837803.1"/>
</dbReference>
<evidence type="ECO:0000256" key="3">
    <source>
        <dbReference type="ARBA" id="ARBA00023115"/>
    </source>
</evidence>
<evidence type="ECO:0000256" key="1">
    <source>
        <dbReference type="ARBA" id="ARBA00007867"/>
    </source>
</evidence>
<name>A0A7Z7MV08_9PROT</name>
<dbReference type="EMBL" id="LT837803">
    <property type="protein sequence ID" value="SMB25338.1"/>
    <property type="molecule type" value="Genomic_DNA"/>
</dbReference>
<keyword evidence="3 4" id="KW-0620">Polyamine biosynthesis</keyword>
<dbReference type="InterPro" id="IPR029063">
    <property type="entry name" value="SAM-dependent_MTases_sf"/>
</dbReference>
<proteinExistence type="inferred from homology"/>
<keyword evidence="7" id="KW-1185">Reference proteome</keyword>
<dbReference type="SUPFAM" id="SSF53335">
    <property type="entry name" value="S-adenosyl-L-methionine-dependent methyltransferases"/>
    <property type="match status" value="1"/>
</dbReference>
<dbReference type="AlphaFoldDB" id="A0A7Z7MV08"/>
<dbReference type="InterPro" id="IPR030374">
    <property type="entry name" value="PABS"/>
</dbReference>
<feature type="domain" description="PABS" evidence="5">
    <location>
        <begin position="1"/>
        <end position="218"/>
    </location>
</feature>
<dbReference type="Proteomes" id="UP000242886">
    <property type="component" value="Chromosome SDENCHOL"/>
</dbReference>
<evidence type="ECO:0000256" key="2">
    <source>
        <dbReference type="ARBA" id="ARBA00022679"/>
    </source>
</evidence>
<organism evidence="6 7">
    <name type="scientific">Sterolibacterium denitrificans</name>
    <dbReference type="NCBI Taxonomy" id="157592"/>
    <lineage>
        <taxon>Bacteria</taxon>
        <taxon>Pseudomonadati</taxon>
        <taxon>Pseudomonadota</taxon>
        <taxon>Betaproteobacteria</taxon>
        <taxon>Nitrosomonadales</taxon>
        <taxon>Sterolibacteriaceae</taxon>
        <taxon>Sterolibacterium</taxon>
    </lineage>
</organism>
<dbReference type="PANTHER" id="PTHR43317">
    <property type="entry name" value="THERMOSPERMINE SYNTHASE ACAULIS5"/>
    <property type="match status" value="1"/>
</dbReference>
<evidence type="ECO:0000313" key="7">
    <source>
        <dbReference type="Proteomes" id="UP000242886"/>
    </source>
</evidence>
<dbReference type="Pfam" id="PF01564">
    <property type="entry name" value="Spermine_synth"/>
    <property type="match status" value="1"/>
</dbReference>
<dbReference type="PROSITE" id="PS51006">
    <property type="entry name" value="PABS_2"/>
    <property type="match status" value="1"/>
</dbReference>